<gene>
    <name evidence="1" type="ORF">F5144DRAFT_6897</name>
</gene>
<dbReference type="EMBL" id="JAGIZQ010000001">
    <property type="protein sequence ID" value="KAH6649488.1"/>
    <property type="molecule type" value="Genomic_DNA"/>
</dbReference>
<evidence type="ECO:0000313" key="1">
    <source>
        <dbReference type="EMBL" id="KAH6649488.1"/>
    </source>
</evidence>
<protein>
    <submittedName>
        <fullName evidence="1">Fungal-specific transcription factor domain-containing protein</fullName>
    </submittedName>
</protein>
<reference evidence="1 2" key="1">
    <citation type="journal article" date="2021" name="Nat. Commun.">
        <title>Genetic determinants of endophytism in the Arabidopsis root mycobiome.</title>
        <authorList>
            <person name="Mesny F."/>
            <person name="Miyauchi S."/>
            <person name="Thiergart T."/>
            <person name="Pickel B."/>
            <person name="Atanasova L."/>
            <person name="Karlsson M."/>
            <person name="Huettel B."/>
            <person name="Barry K.W."/>
            <person name="Haridas S."/>
            <person name="Chen C."/>
            <person name="Bauer D."/>
            <person name="Andreopoulos W."/>
            <person name="Pangilinan J."/>
            <person name="LaButti K."/>
            <person name="Riley R."/>
            <person name="Lipzen A."/>
            <person name="Clum A."/>
            <person name="Drula E."/>
            <person name="Henrissat B."/>
            <person name="Kohler A."/>
            <person name="Grigoriev I.V."/>
            <person name="Martin F.M."/>
            <person name="Hacquard S."/>
        </authorList>
    </citation>
    <scope>NUCLEOTIDE SEQUENCE [LARGE SCALE GENOMIC DNA]</scope>
    <source>
        <strain evidence="1 2">MPI-SDFR-AT-0079</strain>
    </source>
</reference>
<name>A0ACB7PK62_9PEZI</name>
<comment type="caution">
    <text evidence="1">The sequence shown here is derived from an EMBL/GenBank/DDBJ whole genome shotgun (WGS) entry which is preliminary data.</text>
</comment>
<organism evidence="1 2">
    <name type="scientific">Chaetomium tenue</name>
    <dbReference type="NCBI Taxonomy" id="1854479"/>
    <lineage>
        <taxon>Eukaryota</taxon>
        <taxon>Fungi</taxon>
        <taxon>Dikarya</taxon>
        <taxon>Ascomycota</taxon>
        <taxon>Pezizomycotina</taxon>
        <taxon>Sordariomycetes</taxon>
        <taxon>Sordariomycetidae</taxon>
        <taxon>Sordariales</taxon>
        <taxon>Chaetomiaceae</taxon>
        <taxon>Chaetomium</taxon>
    </lineage>
</organism>
<evidence type="ECO:0000313" key="2">
    <source>
        <dbReference type="Proteomes" id="UP000724584"/>
    </source>
</evidence>
<proteinExistence type="predicted"/>
<sequence length="682" mass="77510">MASRGRSKRAAIAPGPPSINPSENGGPARMGYACQTCTKRKVKCDKTMPTCASCGKADLECIYEPPRSRNRKRKLSEDVVEKLARYENILRQHGLLDSDTNGQSPPEDTRESRRPIMVKVIDDQLKYCDHDSGLWKPLEELRTEDETDEEDVTPIGDPLTGALVGSTEVNLRRYHPTPTIAWLLWETYMENVEPLCKMLHTPTTSALMRRISQELVVPYRSHECLVFSIYHFAVFSMSERDCYSKLGQSRDTLLDEYHYATKQALINAHFLRTTQLSVLQALVLLLLASQGHYDARTYWALTGVAVRTAQRIGIHQDGEEIGLPPFEVEMRRRLFYQLMPLDARASQMVGAEISILPDEWDTRPPLNINDDQIWPEMTNAPEERDGATEMMFCRFRASLDEHMYSVKADMSGGGRVLVPGRSIGYGVAEKAVEHAESEVEEKYIRYCDAINPLHFLAICMARAGTTVMRLRIRLPKTTRQMNDKSNAREVLPLALRILDTDAAVCSHASLERYHWHTETFFLWGTWASFIFVLTHLWKNEAVSRDVDAIWKRVEAMYRHHEDLLESKRSLYVALRRLTLKAWEVHPSKEMKEGVDDPGFITALRPAPDTASPGPENRNNENSRHTTHSASISPSQTSPGPPQSEMLGGMSLDAEPDFDIDGANWASWDRLIQNHEARNDEWG</sequence>
<dbReference type="Proteomes" id="UP000724584">
    <property type="component" value="Unassembled WGS sequence"/>
</dbReference>
<keyword evidence="2" id="KW-1185">Reference proteome</keyword>
<accession>A0ACB7PK62</accession>